<dbReference type="Gene3D" id="3.30.2320.30">
    <property type="entry name" value="ATP synthase, E subunit, C-terminal"/>
    <property type="match status" value="1"/>
</dbReference>
<dbReference type="GO" id="GO:0006754">
    <property type="term" value="P:ATP biosynthetic process"/>
    <property type="evidence" value="ECO:0007669"/>
    <property type="project" value="UniProtKB-KW"/>
</dbReference>
<name>A0A150J7D1_9EURY</name>
<keyword evidence="7" id="KW-0066">ATP synthesis</keyword>
<dbReference type="SUPFAM" id="SSF160527">
    <property type="entry name" value="V-type ATPase subunit E-like"/>
    <property type="match status" value="1"/>
</dbReference>
<evidence type="ECO:0000313" key="10">
    <source>
        <dbReference type="Proteomes" id="UP000075578"/>
    </source>
</evidence>
<evidence type="ECO:0000256" key="6">
    <source>
        <dbReference type="ARBA" id="ARBA00023136"/>
    </source>
</evidence>
<reference evidence="9 10" key="1">
    <citation type="journal article" date="2016" name="ISME J.">
        <title>Chasing the elusive Euryarchaeota class WSA2: genomes reveal a uniquely fastidious methyl-reducing methanogen.</title>
        <authorList>
            <person name="Nobu M.K."/>
            <person name="Narihiro T."/>
            <person name="Kuroda K."/>
            <person name="Mei R."/>
            <person name="Liu W.T."/>
        </authorList>
    </citation>
    <scope>NUCLEOTIDE SEQUENCE [LARGE SCALE GENOMIC DNA]</scope>
    <source>
        <strain evidence="9">U1lsi0528_Bin089</strain>
    </source>
</reference>
<proteinExistence type="inferred from homology"/>
<evidence type="ECO:0000256" key="7">
    <source>
        <dbReference type="ARBA" id="ARBA00023310"/>
    </source>
</evidence>
<comment type="caution">
    <text evidence="9">The sequence shown here is derived from an EMBL/GenBank/DDBJ whole genome shotgun (WGS) entry which is preliminary data.</text>
</comment>
<comment type="similarity">
    <text evidence="1">Belongs to the V-ATPase E subunit family.</text>
</comment>
<protein>
    <submittedName>
        <fullName evidence="9">V-type ATP synthase subunit E</fullName>
    </submittedName>
</protein>
<dbReference type="AlphaFoldDB" id="A0A150J7D1"/>
<evidence type="ECO:0000256" key="8">
    <source>
        <dbReference type="SAM" id="Coils"/>
    </source>
</evidence>
<evidence type="ECO:0000313" key="9">
    <source>
        <dbReference type="EMBL" id="KYC53091.1"/>
    </source>
</evidence>
<feature type="coiled-coil region" evidence="8">
    <location>
        <begin position="26"/>
        <end position="92"/>
    </location>
</feature>
<evidence type="ECO:0000256" key="4">
    <source>
        <dbReference type="ARBA" id="ARBA00022781"/>
    </source>
</evidence>
<dbReference type="Proteomes" id="UP000075578">
    <property type="component" value="Unassembled WGS sequence"/>
</dbReference>
<evidence type="ECO:0000256" key="1">
    <source>
        <dbReference type="ARBA" id="ARBA00005901"/>
    </source>
</evidence>
<keyword evidence="4" id="KW-0375">Hydrogen ion transport</keyword>
<dbReference type="GO" id="GO:0046961">
    <property type="term" value="F:proton-transporting ATPase activity, rotational mechanism"/>
    <property type="evidence" value="ECO:0007669"/>
    <property type="project" value="InterPro"/>
</dbReference>
<keyword evidence="2" id="KW-0813">Transport</keyword>
<dbReference type="InterPro" id="IPR038495">
    <property type="entry name" value="ATPase_E_C"/>
</dbReference>
<evidence type="ECO:0000256" key="2">
    <source>
        <dbReference type="ARBA" id="ARBA00022448"/>
    </source>
</evidence>
<organism evidence="9 10">
    <name type="scientific">Candidatus Methanofastidiosum methylothiophilum</name>
    <dbReference type="NCBI Taxonomy" id="1705564"/>
    <lineage>
        <taxon>Archaea</taxon>
        <taxon>Methanobacteriati</taxon>
        <taxon>Methanobacteriota</taxon>
        <taxon>Stenosarchaea group</taxon>
        <taxon>Candidatus Methanofastidiosia</taxon>
        <taxon>Candidatus Methanofastidiosales</taxon>
        <taxon>Candidatus Methanofastidiosaceae</taxon>
        <taxon>Candidatus Methanofastidiosum</taxon>
    </lineage>
</organism>
<dbReference type="GO" id="GO:0033178">
    <property type="term" value="C:proton-transporting two-sector ATPase complex, catalytic domain"/>
    <property type="evidence" value="ECO:0007669"/>
    <property type="project" value="InterPro"/>
</dbReference>
<sequence length="192" mass="22315">MGVDSVSNAVIQDAKKIAREYDIRLAETRRSKLNEINETMEKLKQKKKDALKEKISLLAKTETSRTNLEIKRKRLRMEHDILEEILIEVKKKLGELDPEKREKLLIKLTSVATLEYFFSNKMDEDIVKKIVKDKYKGNINCLGGILIEDNSGRIREDFTFDSLINSVFNDNLKNLRDILFGEVEYGFQCSIL</sequence>
<evidence type="ECO:0000256" key="3">
    <source>
        <dbReference type="ARBA" id="ARBA00022475"/>
    </source>
</evidence>
<evidence type="ECO:0000256" key="5">
    <source>
        <dbReference type="ARBA" id="ARBA00023065"/>
    </source>
</evidence>
<dbReference type="InterPro" id="IPR002842">
    <property type="entry name" value="ATPase_V1_Esu"/>
</dbReference>
<gene>
    <name evidence="9" type="primary">atpE</name>
    <name evidence="9" type="ORF">AMQ74_00509</name>
</gene>
<keyword evidence="5" id="KW-0406">Ion transport</keyword>
<dbReference type="EMBL" id="LNGD01000018">
    <property type="protein sequence ID" value="KYC53091.1"/>
    <property type="molecule type" value="Genomic_DNA"/>
</dbReference>
<accession>A0A150J7D1</accession>
<keyword evidence="8" id="KW-0175">Coiled coil</keyword>
<keyword evidence="3" id="KW-1003">Cell membrane</keyword>
<dbReference type="Pfam" id="PF01991">
    <property type="entry name" value="vATP-synt_E"/>
    <property type="match status" value="1"/>
</dbReference>
<keyword evidence="6" id="KW-0472">Membrane</keyword>